<dbReference type="Proteomes" id="UP000005709">
    <property type="component" value="Unassembled WGS sequence"/>
</dbReference>
<reference evidence="7 8" key="1">
    <citation type="submission" date="2009-07" db="EMBL/GenBank/DDBJ databases">
        <authorList>
            <person name="Madupu R."/>
            <person name="Sebastian Y."/>
            <person name="Durkin A.S."/>
            <person name="Torralba M."/>
            <person name="Methe B."/>
            <person name="Sutton G.G."/>
            <person name="Strausberg R.L."/>
            <person name="Nelson K.E."/>
        </authorList>
    </citation>
    <scope>NUCLEOTIDE SEQUENCE [LARGE SCALE GENOMIC DNA]</scope>
    <source>
        <strain evidence="7 8">RM3268</strain>
    </source>
</reference>
<comment type="caution">
    <text evidence="7">The sequence shown here is derived from an EMBL/GenBank/DDBJ whole genome shotgun (WGS) entry which is preliminary data.</text>
</comment>
<dbReference type="EMBL" id="ACYG01000025">
    <property type="protein sequence ID" value="EEV17433.1"/>
    <property type="molecule type" value="Genomic_DNA"/>
</dbReference>
<evidence type="ECO:0000313" key="8">
    <source>
        <dbReference type="Proteomes" id="UP000005709"/>
    </source>
</evidence>
<evidence type="ECO:0000256" key="6">
    <source>
        <dbReference type="SAM" id="Phobius"/>
    </source>
</evidence>
<dbReference type="STRING" id="824.CGRAC_0141"/>
<feature type="transmembrane region" description="Helical" evidence="6">
    <location>
        <begin position="222"/>
        <end position="248"/>
    </location>
</feature>
<dbReference type="Pfam" id="PF01594">
    <property type="entry name" value="AI-2E_transport"/>
    <property type="match status" value="1"/>
</dbReference>
<dbReference type="eggNOG" id="COG0628">
    <property type="taxonomic scope" value="Bacteria"/>
</dbReference>
<evidence type="ECO:0000256" key="1">
    <source>
        <dbReference type="ARBA" id="ARBA00004141"/>
    </source>
</evidence>
<proteinExistence type="inferred from homology"/>
<evidence type="ECO:0000256" key="5">
    <source>
        <dbReference type="ARBA" id="ARBA00023136"/>
    </source>
</evidence>
<name>C8PI43_9BACT</name>
<feature type="transmembrane region" description="Helical" evidence="6">
    <location>
        <begin position="260"/>
        <end position="277"/>
    </location>
</feature>
<evidence type="ECO:0000256" key="4">
    <source>
        <dbReference type="ARBA" id="ARBA00022989"/>
    </source>
</evidence>
<keyword evidence="3 6" id="KW-0812">Transmembrane</keyword>
<feature type="transmembrane region" description="Helical" evidence="6">
    <location>
        <begin position="65"/>
        <end position="87"/>
    </location>
</feature>
<dbReference type="PANTHER" id="PTHR21716">
    <property type="entry name" value="TRANSMEMBRANE PROTEIN"/>
    <property type="match status" value="1"/>
</dbReference>
<keyword evidence="4 6" id="KW-1133">Transmembrane helix</keyword>
<feature type="transmembrane region" description="Helical" evidence="6">
    <location>
        <begin position="33"/>
        <end position="53"/>
    </location>
</feature>
<dbReference type="InterPro" id="IPR002549">
    <property type="entry name" value="AI-2E-like"/>
</dbReference>
<organism evidence="7 8">
    <name type="scientific">Campylobacter gracilis RM3268</name>
    <dbReference type="NCBI Taxonomy" id="553220"/>
    <lineage>
        <taxon>Bacteria</taxon>
        <taxon>Pseudomonadati</taxon>
        <taxon>Campylobacterota</taxon>
        <taxon>Epsilonproteobacteria</taxon>
        <taxon>Campylobacterales</taxon>
        <taxon>Campylobacteraceae</taxon>
        <taxon>Campylobacter</taxon>
    </lineage>
</organism>
<feature type="transmembrane region" description="Helical" evidence="6">
    <location>
        <begin position="195"/>
        <end position="216"/>
    </location>
</feature>
<feature type="transmembrane region" description="Helical" evidence="6">
    <location>
        <begin position="297"/>
        <end position="323"/>
    </location>
</feature>
<feature type="transmembrane region" description="Helical" evidence="6">
    <location>
        <begin position="144"/>
        <end position="161"/>
    </location>
</feature>
<gene>
    <name evidence="7" type="ORF">CAMGR0001_0024</name>
</gene>
<accession>C8PI43</accession>
<dbReference type="PANTHER" id="PTHR21716:SF64">
    <property type="entry name" value="AI-2 TRANSPORT PROTEIN TQSA"/>
    <property type="match status" value="1"/>
</dbReference>
<dbReference type="GO" id="GO:0016020">
    <property type="term" value="C:membrane"/>
    <property type="evidence" value="ECO:0007669"/>
    <property type="project" value="UniProtKB-SubCell"/>
</dbReference>
<keyword evidence="5 6" id="KW-0472">Membrane</keyword>
<protein>
    <recommendedName>
        <fullName evidence="9">AI-2E family transporter</fullName>
    </recommendedName>
</protein>
<sequence length="342" mass="36731">MSNLGESLKLQMSLMSVACVVIILAGLKAAQAIVVPFLLAIFITVLVSPLVLYVQKIRVGRVFSFLIITFAFVAIIVFFGAVIFDAIKEFSARLPELQAKFEEVLGGVSAKLSRFGIELNAANLGIDPSEAAAQLSALLRKTGSIVSTGFFIFIMVSFMVFESSVIDEKIRYFSQSSRATHTFVKKFASSLKKYLLIKTIASACTGALIGLGLWALGVPYAALWGILAFVLNFIPTIGSIVAVFPTLFVTLATMDISSSIWTIAIYLVVNVAIGNIIEPRFLGQGLGLSTISVLAGLLLWGFVLGIGGLFLAVPLTMSLQIALASNDKTRFIATLLSNKVER</sequence>
<evidence type="ECO:0000256" key="2">
    <source>
        <dbReference type="ARBA" id="ARBA00009773"/>
    </source>
</evidence>
<keyword evidence="8" id="KW-1185">Reference proteome</keyword>
<comment type="subcellular location">
    <subcellularLocation>
        <location evidence="1">Membrane</location>
        <topology evidence="1">Multi-pass membrane protein</topology>
    </subcellularLocation>
</comment>
<comment type="similarity">
    <text evidence="2">Belongs to the autoinducer-2 exporter (AI-2E) (TC 2.A.86) family.</text>
</comment>
<dbReference type="GO" id="GO:0055085">
    <property type="term" value="P:transmembrane transport"/>
    <property type="evidence" value="ECO:0007669"/>
    <property type="project" value="TreeGrafter"/>
</dbReference>
<feature type="transmembrane region" description="Helical" evidence="6">
    <location>
        <begin position="7"/>
        <end position="27"/>
    </location>
</feature>
<dbReference type="AlphaFoldDB" id="C8PI43"/>
<evidence type="ECO:0008006" key="9">
    <source>
        <dbReference type="Google" id="ProtNLM"/>
    </source>
</evidence>
<evidence type="ECO:0000313" key="7">
    <source>
        <dbReference type="EMBL" id="EEV17433.1"/>
    </source>
</evidence>
<evidence type="ECO:0000256" key="3">
    <source>
        <dbReference type="ARBA" id="ARBA00022692"/>
    </source>
</evidence>